<reference evidence="13" key="1">
    <citation type="submission" date="2021-03" db="EMBL/GenBank/DDBJ databases">
        <title>Draft genome sequence of rust myrtle Austropuccinia psidii MF-1, a brazilian biotype.</title>
        <authorList>
            <person name="Quecine M.C."/>
            <person name="Pachon D.M.R."/>
            <person name="Bonatelli M.L."/>
            <person name="Correr F.H."/>
            <person name="Franceschini L.M."/>
            <person name="Leite T.F."/>
            <person name="Margarido G.R.A."/>
            <person name="Almeida C.A."/>
            <person name="Ferrarezi J.A."/>
            <person name="Labate C.A."/>
        </authorList>
    </citation>
    <scope>NUCLEOTIDE SEQUENCE</scope>
    <source>
        <strain evidence="13">MF-1</strain>
    </source>
</reference>
<dbReference type="GO" id="GO:0071011">
    <property type="term" value="C:precatalytic spliceosome"/>
    <property type="evidence" value="ECO:0007669"/>
    <property type="project" value="TreeGrafter"/>
</dbReference>
<keyword evidence="10" id="KW-0802">TPR repeat</keyword>
<comment type="subunit">
    <text evidence="3">Associated with the spliceosome.</text>
</comment>
<evidence type="ECO:0000259" key="12">
    <source>
        <dbReference type="Pfam" id="PF23233"/>
    </source>
</evidence>
<protein>
    <recommendedName>
        <fullName evidence="12">Pre-mRNA-splicing factor Syf1-like N-terminal HAT-repeats domain-containing protein</fullName>
    </recommendedName>
</protein>
<evidence type="ECO:0000256" key="3">
    <source>
        <dbReference type="ARBA" id="ARBA00011524"/>
    </source>
</evidence>
<keyword evidence="14" id="KW-1185">Reference proteome</keyword>
<dbReference type="PROSITE" id="PS50005">
    <property type="entry name" value="TPR"/>
    <property type="match status" value="1"/>
</dbReference>
<keyword evidence="5" id="KW-0747">Spliceosome</keyword>
<dbReference type="InterPro" id="IPR003107">
    <property type="entry name" value="HAT"/>
</dbReference>
<dbReference type="PANTHER" id="PTHR11246">
    <property type="entry name" value="PRE-MRNA SPLICING FACTOR"/>
    <property type="match status" value="1"/>
</dbReference>
<sequence length="786" mass="93566">MVICISLVYSILARVPKSTVLIHNHLQAETDHRKFQKTPIEMADPRAPKVKNRAAAPVQITAEQLLREAQERQETGHSAPRQKVEDFEELHEYRGRKRKEFEEVIRRTRQDLRAWTKYATWEAAQSEFARARSVFERALDVAPTSEKLWLNYCEMELKARNIQHARNLFDRAVTLLPRINQIWYKYVYLEELLGNIPGARQVFERWMAWEPDEKAWSAYIKMEARYEEYDRASQLYERMIACHPDPKNWIKWAKYEEDRQKIDRAREIFQMAFEYFGDEEEDLERAQSIYTAFAKMESRLKEYERARTIYKYALDRLPRSKAVGLHASYTTFEKQFGDRAAIESTVLGKRRIQYEEELANGGQLNYDVWFEYARLEESSLKSCNHDDPSKAIERIREVYERAVAQVPPSQEKRYWRRYIFLWLGYATFEETETKDYDRTKQVYEACIKLIPHKRFTFSKVWEMYAHFELRRLNLEKARKIMGTAIGLAPKPKSFKVYLDMELQLREFDRCRKLYEKFLEFDSTYPSAWIQFASLERGLMETDRARAIYEMAISQTDLYDPECVWKAYIDFEEEEEEWERARQLYERLAMASGHVKVWTSWAKFEMSTAKTISDRYLGLDLNEDDNEAPQGPVEKDEEAAERAKLQGLGLARQVLQRGYDDIRKRWKNEPEGPMRDNLKEQRSIILDHWKLLETEIGDEAALSKVEGMMPKPMRRWRKLDDTGDKEEYWDLVFPDDEKERNPGTFKLLQLAHAWKAKQQEQRSNTQTDMLSDESIDEQPTPATTEVN</sequence>
<feature type="domain" description="Pre-mRNA-splicing factor Syf1-like N-terminal HAT-repeats" evidence="12">
    <location>
        <begin position="100"/>
        <end position="245"/>
    </location>
</feature>
<dbReference type="InterPro" id="IPR059164">
    <property type="entry name" value="HAT_PRP39_C"/>
</dbReference>
<evidence type="ECO:0000256" key="4">
    <source>
        <dbReference type="ARBA" id="ARBA00022664"/>
    </source>
</evidence>
<proteinExistence type="inferred from homology"/>
<dbReference type="OrthoDB" id="541719at2759"/>
<evidence type="ECO:0000256" key="7">
    <source>
        <dbReference type="ARBA" id="ARBA00023187"/>
    </source>
</evidence>
<evidence type="ECO:0000256" key="10">
    <source>
        <dbReference type="PROSITE-ProRule" id="PRU00339"/>
    </source>
</evidence>
<keyword evidence="6" id="KW-0677">Repeat</keyword>
<feature type="region of interest" description="Disordered" evidence="11">
    <location>
        <begin position="754"/>
        <end position="786"/>
    </location>
</feature>
<dbReference type="Gene3D" id="1.25.40.10">
    <property type="entry name" value="Tetratricopeptide repeat domain"/>
    <property type="match status" value="3"/>
</dbReference>
<dbReference type="SUPFAM" id="SSF48452">
    <property type="entry name" value="TPR-like"/>
    <property type="match status" value="4"/>
</dbReference>
<evidence type="ECO:0000256" key="11">
    <source>
        <dbReference type="SAM" id="MobiDB-lite"/>
    </source>
</evidence>
<comment type="function">
    <text evidence="9">Involved in pre-mRNA splicing and cell cycle progression. Required for the spliceosome assembly and initiation of the DNA replication.</text>
</comment>
<dbReference type="FunFam" id="1.25.40.10:FF:000048">
    <property type="entry name" value="Cell cycle control protein"/>
    <property type="match status" value="1"/>
</dbReference>
<accession>A0A9Q3GKF3</accession>
<comment type="caution">
    <text evidence="13">The sequence shown here is derived from an EMBL/GenBank/DDBJ whole genome shotgun (WGS) entry which is preliminary data.</text>
</comment>
<evidence type="ECO:0000313" key="13">
    <source>
        <dbReference type="EMBL" id="MBW0470304.1"/>
    </source>
</evidence>
<evidence type="ECO:0000256" key="8">
    <source>
        <dbReference type="ARBA" id="ARBA00023242"/>
    </source>
</evidence>
<name>A0A9Q3GKF3_9BASI</name>
<dbReference type="FunFam" id="1.25.40.10:FF:000491">
    <property type="entry name" value="Crooked neck-like protein 1"/>
    <property type="match status" value="1"/>
</dbReference>
<dbReference type="InterPro" id="IPR055433">
    <property type="entry name" value="HAT_Syf1-like_N"/>
</dbReference>
<evidence type="ECO:0000313" key="14">
    <source>
        <dbReference type="Proteomes" id="UP000765509"/>
    </source>
</evidence>
<keyword evidence="4" id="KW-0507">mRNA processing</keyword>
<dbReference type="Pfam" id="PF23241">
    <property type="entry name" value="HAT_PRP39_C"/>
    <property type="match status" value="1"/>
</dbReference>
<dbReference type="AlphaFoldDB" id="A0A9Q3GKF3"/>
<comment type="similarity">
    <text evidence="2">Belongs to the crooked-neck family.</text>
</comment>
<evidence type="ECO:0000256" key="2">
    <source>
        <dbReference type="ARBA" id="ARBA00008644"/>
    </source>
</evidence>
<keyword evidence="7" id="KW-0508">mRNA splicing</keyword>
<keyword evidence="8" id="KW-0539">Nucleus</keyword>
<evidence type="ECO:0000256" key="6">
    <source>
        <dbReference type="ARBA" id="ARBA00022737"/>
    </source>
</evidence>
<evidence type="ECO:0000256" key="9">
    <source>
        <dbReference type="ARBA" id="ARBA00037040"/>
    </source>
</evidence>
<dbReference type="SMART" id="SM00386">
    <property type="entry name" value="HAT"/>
    <property type="match status" value="14"/>
</dbReference>
<dbReference type="GO" id="GO:0000974">
    <property type="term" value="C:Prp19 complex"/>
    <property type="evidence" value="ECO:0007669"/>
    <property type="project" value="TreeGrafter"/>
</dbReference>
<dbReference type="InterPro" id="IPR011990">
    <property type="entry name" value="TPR-like_helical_dom_sf"/>
</dbReference>
<comment type="subcellular location">
    <subcellularLocation>
        <location evidence="1">Nucleus</location>
    </subcellularLocation>
</comment>
<gene>
    <name evidence="13" type="ORF">O181_010019</name>
</gene>
<dbReference type="GO" id="GO:0000245">
    <property type="term" value="P:spliceosomal complex assembly"/>
    <property type="evidence" value="ECO:0007669"/>
    <property type="project" value="TreeGrafter"/>
</dbReference>
<dbReference type="GO" id="GO:0071014">
    <property type="term" value="C:post-mRNA release spliceosomal complex"/>
    <property type="evidence" value="ECO:0007669"/>
    <property type="project" value="TreeGrafter"/>
</dbReference>
<dbReference type="EMBL" id="AVOT02002422">
    <property type="protein sequence ID" value="MBW0470304.1"/>
    <property type="molecule type" value="Genomic_DNA"/>
</dbReference>
<evidence type="ECO:0000256" key="1">
    <source>
        <dbReference type="ARBA" id="ARBA00004123"/>
    </source>
</evidence>
<organism evidence="13 14">
    <name type="scientific">Austropuccinia psidii MF-1</name>
    <dbReference type="NCBI Taxonomy" id="1389203"/>
    <lineage>
        <taxon>Eukaryota</taxon>
        <taxon>Fungi</taxon>
        <taxon>Dikarya</taxon>
        <taxon>Basidiomycota</taxon>
        <taxon>Pucciniomycotina</taxon>
        <taxon>Pucciniomycetes</taxon>
        <taxon>Pucciniales</taxon>
        <taxon>Sphaerophragmiaceae</taxon>
        <taxon>Austropuccinia</taxon>
    </lineage>
</organism>
<dbReference type="PANTHER" id="PTHR11246:SF3">
    <property type="entry name" value="CROOKED NECK-LIKE PROTEIN 1"/>
    <property type="match status" value="1"/>
</dbReference>
<evidence type="ECO:0000256" key="5">
    <source>
        <dbReference type="ARBA" id="ARBA00022728"/>
    </source>
</evidence>
<dbReference type="InterPro" id="IPR019734">
    <property type="entry name" value="TPR_rpt"/>
</dbReference>
<dbReference type="GO" id="GO:0071007">
    <property type="term" value="C:U2-type catalytic step 2 spliceosome"/>
    <property type="evidence" value="ECO:0007669"/>
    <property type="project" value="TreeGrafter"/>
</dbReference>
<dbReference type="InterPro" id="IPR045075">
    <property type="entry name" value="Syf1-like"/>
</dbReference>
<dbReference type="Pfam" id="PF23233">
    <property type="entry name" value="HAT_Syf1_CNRKL1_N"/>
    <property type="match status" value="1"/>
</dbReference>
<feature type="repeat" description="TPR" evidence="10">
    <location>
        <begin position="112"/>
        <end position="145"/>
    </location>
</feature>
<dbReference type="Proteomes" id="UP000765509">
    <property type="component" value="Unassembled WGS sequence"/>
</dbReference>